<gene>
    <name evidence="7" type="primary">LOC100897844</name>
</gene>
<dbReference type="RefSeq" id="XP_018495697.1">
    <property type="nucleotide sequence ID" value="XM_018640181.1"/>
</dbReference>
<keyword evidence="6" id="KW-1185">Reference proteome</keyword>
<dbReference type="PANTHER" id="PTHR20922">
    <property type="entry name" value="DNL-TYPE ZINC FINGER PROTEIN"/>
    <property type="match status" value="1"/>
</dbReference>
<dbReference type="KEGG" id="goe:100897844"/>
<evidence type="ECO:0000256" key="3">
    <source>
        <dbReference type="ARBA" id="ARBA00022833"/>
    </source>
</evidence>
<dbReference type="AlphaFoldDB" id="A0AAJ7L6I5"/>
<reference evidence="7" key="1">
    <citation type="submission" date="2025-08" db="UniProtKB">
        <authorList>
            <consortium name="RefSeq"/>
        </authorList>
    </citation>
    <scope>IDENTIFICATION</scope>
</reference>
<evidence type="ECO:0000256" key="2">
    <source>
        <dbReference type="ARBA" id="ARBA00022771"/>
    </source>
</evidence>
<dbReference type="GO" id="GO:0006457">
    <property type="term" value="P:protein folding"/>
    <property type="evidence" value="ECO:0007669"/>
    <property type="project" value="TreeGrafter"/>
</dbReference>
<feature type="domain" description="DNL-type" evidence="5">
    <location>
        <begin position="39"/>
        <end position="120"/>
    </location>
</feature>
<dbReference type="InterPro" id="IPR024158">
    <property type="entry name" value="Mt_import_TIM15"/>
</dbReference>
<dbReference type="PANTHER" id="PTHR20922:SF13">
    <property type="entry name" value="DNL-TYPE ZINC FINGER PROTEIN"/>
    <property type="match status" value="1"/>
</dbReference>
<evidence type="ECO:0000256" key="4">
    <source>
        <dbReference type="PROSITE-ProRule" id="PRU00834"/>
    </source>
</evidence>
<sequence length="120" mass="13310">MQRSLISWSAKALRRFYCDRSFPEPRAVGGGVKSALGKIPDRRLYLSFKCGPCGEPVTKWLSKQAYDHGVVIVTCDHCRNRHLIADNLGWFPDVDRAKLPKLQEASAVPLDKVPAAGESS</sequence>
<accession>A0AAJ7L6I5</accession>
<evidence type="ECO:0000256" key="1">
    <source>
        <dbReference type="ARBA" id="ARBA00022723"/>
    </source>
</evidence>
<protein>
    <submittedName>
        <fullName evidence="7">DNL-type zinc finger protein-like</fullName>
    </submittedName>
</protein>
<dbReference type="GeneID" id="100897844"/>
<dbReference type="GO" id="GO:0050821">
    <property type="term" value="P:protein stabilization"/>
    <property type="evidence" value="ECO:0007669"/>
    <property type="project" value="TreeGrafter"/>
</dbReference>
<keyword evidence="1" id="KW-0479">Metal-binding</keyword>
<name>A0AAJ7L6I5_9ACAR</name>
<keyword evidence="2 4" id="KW-0863">Zinc-finger</keyword>
<proteinExistence type="predicted"/>
<dbReference type="GO" id="GO:0005739">
    <property type="term" value="C:mitochondrion"/>
    <property type="evidence" value="ECO:0007669"/>
    <property type="project" value="TreeGrafter"/>
</dbReference>
<evidence type="ECO:0000313" key="6">
    <source>
        <dbReference type="Proteomes" id="UP000694867"/>
    </source>
</evidence>
<keyword evidence="3" id="KW-0862">Zinc</keyword>
<evidence type="ECO:0000259" key="5">
    <source>
        <dbReference type="PROSITE" id="PS51501"/>
    </source>
</evidence>
<dbReference type="Proteomes" id="UP000694867">
    <property type="component" value="Unplaced"/>
</dbReference>
<dbReference type="PROSITE" id="PS51501">
    <property type="entry name" value="ZF_DNL"/>
    <property type="match status" value="1"/>
</dbReference>
<organism evidence="6 7">
    <name type="scientific">Galendromus occidentalis</name>
    <name type="common">western predatory mite</name>
    <dbReference type="NCBI Taxonomy" id="34638"/>
    <lineage>
        <taxon>Eukaryota</taxon>
        <taxon>Metazoa</taxon>
        <taxon>Ecdysozoa</taxon>
        <taxon>Arthropoda</taxon>
        <taxon>Chelicerata</taxon>
        <taxon>Arachnida</taxon>
        <taxon>Acari</taxon>
        <taxon>Parasitiformes</taxon>
        <taxon>Mesostigmata</taxon>
        <taxon>Gamasina</taxon>
        <taxon>Phytoseioidea</taxon>
        <taxon>Phytoseiidae</taxon>
        <taxon>Typhlodrominae</taxon>
        <taxon>Galendromus</taxon>
    </lineage>
</organism>
<dbReference type="GO" id="GO:0030150">
    <property type="term" value="P:protein import into mitochondrial matrix"/>
    <property type="evidence" value="ECO:0007669"/>
    <property type="project" value="TreeGrafter"/>
</dbReference>
<evidence type="ECO:0000313" key="7">
    <source>
        <dbReference type="RefSeq" id="XP_018495697.1"/>
    </source>
</evidence>
<dbReference type="GO" id="GO:0051087">
    <property type="term" value="F:protein-folding chaperone binding"/>
    <property type="evidence" value="ECO:0007669"/>
    <property type="project" value="TreeGrafter"/>
</dbReference>
<dbReference type="GO" id="GO:0008270">
    <property type="term" value="F:zinc ion binding"/>
    <property type="evidence" value="ECO:0007669"/>
    <property type="project" value="UniProtKB-KW"/>
</dbReference>
<dbReference type="InterPro" id="IPR007853">
    <property type="entry name" value="Znf_DNL-typ"/>
</dbReference>
<dbReference type="Pfam" id="PF05180">
    <property type="entry name" value="zf-DNL"/>
    <property type="match status" value="1"/>
</dbReference>